<dbReference type="RefSeq" id="XP_005768783.1">
    <property type="nucleotide sequence ID" value="XM_005768726.1"/>
</dbReference>
<name>A0A0D3IYL9_EMIH1</name>
<dbReference type="GO" id="GO:0006596">
    <property type="term" value="P:polyamine biosynthetic process"/>
    <property type="evidence" value="ECO:0007669"/>
    <property type="project" value="UniProtKB-KW"/>
</dbReference>
<dbReference type="PaxDb" id="2903-EOD16354"/>
<accession>A0A0D3IYL9</accession>
<keyword evidence="1" id="KW-0620">Polyamine biosynthesis</keyword>
<dbReference type="GeneID" id="17262514"/>
<sequence length="415" mass="44422">MRACLRTILFVAQPPLRRAHSAARAAAAELPRRYLAPPALPEPGVACCVSHYEAIALHTALQPRRPDSASGSVSLGRGDLGALTVDLGLARPASAEVSASHVRLRGTRGIEGEEEWTACVPWAFLDRVARKRRAGVWQCYAPGQGEAEAAEEAEEDDLAPTKVEGLSELTSRPASLLPLDEASPTPPTAVLGGFNMHRTKGIDPAGDTDNKLRALGKKGGRVLDVCTGLGYTACAAARRAGVVTIELDPAMVELQRANPWSRQLFDDPKITRLLGDATEVLPALPEGYFDAAVHDPPANAMSGELYSLEVYRALRRLLRPGGVLFHYVGDPASKASGRLFKGVLQRLREAGFDAKTTPAAYGITAVARKTYEQGNGARLVTRVVYEPEPWSDSLTANPGQRLTVPDSLTAWTALL</sequence>
<dbReference type="InterPro" id="IPR029063">
    <property type="entry name" value="SAM-dependent_MTases_sf"/>
</dbReference>
<keyword evidence="4" id="KW-1185">Reference proteome</keyword>
<dbReference type="KEGG" id="ehx:EMIHUDRAFT_210727"/>
<reference evidence="3" key="2">
    <citation type="submission" date="2024-10" db="UniProtKB">
        <authorList>
            <consortium name="EnsemblProtists"/>
        </authorList>
    </citation>
    <scope>IDENTIFICATION</scope>
</reference>
<reference evidence="4" key="1">
    <citation type="journal article" date="2013" name="Nature">
        <title>Pan genome of the phytoplankton Emiliania underpins its global distribution.</title>
        <authorList>
            <person name="Read B.A."/>
            <person name="Kegel J."/>
            <person name="Klute M.J."/>
            <person name="Kuo A."/>
            <person name="Lefebvre S.C."/>
            <person name="Maumus F."/>
            <person name="Mayer C."/>
            <person name="Miller J."/>
            <person name="Monier A."/>
            <person name="Salamov A."/>
            <person name="Young J."/>
            <person name="Aguilar M."/>
            <person name="Claverie J.M."/>
            <person name="Frickenhaus S."/>
            <person name="Gonzalez K."/>
            <person name="Herman E.K."/>
            <person name="Lin Y.C."/>
            <person name="Napier J."/>
            <person name="Ogata H."/>
            <person name="Sarno A.F."/>
            <person name="Shmutz J."/>
            <person name="Schroeder D."/>
            <person name="de Vargas C."/>
            <person name="Verret F."/>
            <person name="von Dassow P."/>
            <person name="Valentin K."/>
            <person name="Van de Peer Y."/>
            <person name="Wheeler G."/>
            <person name="Dacks J.B."/>
            <person name="Delwiche C.F."/>
            <person name="Dyhrman S.T."/>
            <person name="Glockner G."/>
            <person name="John U."/>
            <person name="Richards T."/>
            <person name="Worden A.Z."/>
            <person name="Zhang X."/>
            <person name="Grigoriev I.V."/>
            <person name="Allen A.E."/>
            <person name="Bidle K."/>
            <person name="Borodovsky M."/>
            <person name="Bowler C."/>
            <person name="Brownlee C."/>
            <person name="Cock J.M."/>
            <person name="Elias M."/>
            <person name="Gladyshev V.N."/>
            <person name="Groth M."/>
            <person name="Guda C."/>
            <person name="Hadaegh A."/>
            <person name="Iglesias-Rodriguez M.D."/>
            <person name="Jenkins J."/>
            <person name="Jones B.M."/>
            <person name="Lawson T."/>
            <person name="Leese F."/>
            <person name="Lindquist E."/>
            <person name="Lobanov A."/>
            <person name="Lomsadze A."/>
            <person name="Malik S.B."/>
            <person name="Marsh M.E."/>
            <person name="Mackinder L."/>
            <person name="Mock T."/>
            <person name="Mueller-Roeber B."/>
            <person name="Pagarete A."/>
            <person name="Parker M."/>
            <person name="Probert I."/>
            <person name="Quesneville H."/>
            <person name="Raines C."/>
            <person name="Rensing S.A."/>
            <person name="Riano-Pachon D.M."/>
            <person name="Richier S."/>
            <person name="Rokitta S."/>
            <person name="Shiraiwa Y."/>
            <person name="Soanes D.M."/>
            <person name="van der Giezen M."/>
            <person name="Wahlund T.M."/>
            <person name="Williams B."/>
            <person name="Wilson W."/>
            <person name="Wolfe G."/>
            <person name="Wurch L.L."/>
        </authorList>
    </citation>
    <scope>NUCLEOTIDE SEQUENCE</scope>
</reference>
<dbReference type="PANTHER" id="PTHR43317:SF3">
    <property type="entry name" value="BLR2883 PROTEIN"/>
    <property type="match status" value="1"/>
</dbReference>
<dbReference type="InterPro" id="IPR041698">
    <property type="entry name" value="Methyltransf_25"/>
</dbReference>
<dbReference type="CDD" id="cd02440">
    <property type="entry name" value="AdoMet_MTases"/>
    <property type="match status" value="1"/>
</dbReference>
<dbReference type="Pfam" id="PF13649">
    <property type="entry name" value="Methyltransf_25"/>
    <property type="match status" value="1"/>
</dbReference>
<evidence type="ECO:0000259" key="2">
    <source>
        <dbReference type="Pfam" id="PF13649"/>
    </source>
</evidence>
<dbReference type="AlphaFoldDB" id="A0A0D3IYL9"/>
<evidence type="ECO:0000256" key="1">
    <source>
        <dbReference type="ARBA" id="ARBA00023115"/>
    </source>
</evidence>
<protein>
    <recommendedName>
        <fullName evidence="2">Methyltransferase domain-containing protein</fullName>
    </recommendedName>
</protein>
<dbReference type="PANTHER" id="PTHR43317">
    <property type="entry name" value="THERMOSPERMINE SYNTHASE ACAULIS5"/>
    <property type="match status" value="1"/>
</dbReference>
<dbReference type="HOGENOM" id="CLU_662968_0_0_1"/>
<dbReference type="eggNOG" id="ENOG502S1AS">
    <property type="taxonomic scope" value="Eukaryota"/>
</dbReference>
<evidence type="ECO:0000313" key="3">
    <source>
        <dbReference type="EnsemblProtists" id="EOD16354"/>
    </source>
</evidence>
<dbReference type="Gene3D" id="3.40.50.150">
    <property type="entry name" value="Vaccinia Virus protein VP39"/>
    <property type="match status" value="1"/>
</dbReference>
<feature type="domain" description="Methyltransferase" evidence="2">
    <location>
        <begin position="222"/>
        <end position="322"/>
    </location>
</feature>
<organism evidence="3 4">
    <name type="scientific">Emiliania huxleyi (strain CCMP1516)</name>
    <dbReference type="NCBI Taxonomy" id="280463"/>
    <lineage>
        <taxon>Eukaryota</taxon>
        <taxon>Haptista</taxon>
        <taxon>Haptophyta</taxon>
        <taxon>Prymnesiophyceae</taxon>
        <taxon>Isochrysidales</taxon>
        <taxon>Noelaerhabdaceae</taxon>
        <taxon>Emiliania</taxon>
    </lineage>
</organism>
<dbReference type="EnsemblProtists" id="EOD16354">
    <property type="protein sequence ID" value="EOD16354"/>
    <property type="gene ID" value="EMIHUDRAFT_210727"/>
</dbReference>
<dbReference type="Proteomes" id="UP000013827">
    <property type="component" value="Unassembled WGS sequence"/>
</dbReference>
<proteinExistence type="predicted"/>
<dbReference type="SUPFAM" id="SSF53335">
    <property type="entry name" value="S-adenosyl-L-methionine-dependent methyltransferases"/>
    <property type="match status" value="1"/>
</dbReference>
<evidence type="ECO:0000313" key="4">
    <source>
        <dbReference type="Proteomes" id="UP000013827"/>
    </source>
</evidence>